<dbReference type="SUPFAM" id="SSF46689">
    <property type="entry name" value="Homeodomain-like"/>
    <property type="match status" value="1"/>
</dbReference>
<feature type="domain" description="HTH tetR-type" evidence="3">
    <location>
        <begin position="8"/>
        <end position="68"/>
    </location>
</feature>
<dbReference type="InterPro" id="IPR041474">
    <property type="entry name" value="NicS_C"/>
</dbReference>
<dbReference type="PRINTS" id="PR00455">
    <property type="entry name" value="HTHTETR"/>
</dbReference>
<dbReference type="SUPFAM" id="SSF48498">
    <property type="entry name" value="Tetracyclin repressor-like, C-terminal domain"/>
    <property type="match status" value="1"/>
</dbReference>
<dbReference type="Pfam" id="PF17938">
    <property type="entry name" value="TetR_C_29"/>
    <property type="match status" value="1"/>
</dbReference>
<dbReference type="PANTHER" id="PTHR30328:SF54">
    <property type="entry name" value="HTH-TYPE TRANSCRIPTIONAL REPRESSOR SCO4008"/>
    <property type="match status" value="1"/>
</dbReference>
<comment type="caution">
    <text evidence="4">The sequence shown here is derived from an EMBL/GenBank/DDBJ whole genome shotgun (WGS) entry which is preliminary data.</text>
</comment>
<evidence type="ECO:0000259" key="3">
    <source>
        <dbReference type="PROSITE" id="PS50977"/>
    </source>
</evidence>
<gene>
    <name evidence="4" type="ORF">ACFOW6_01710</name>
</gene>
<dbReference type="PANTHER" id="PTHR30328">
    <property type="entry name" value="TRANSCRIPTIONAL REPRESSOR"/>
    <property type="match status" value="1"/>
</dbReference>
<sequence>MARAGTRGDSRELILQTAISEFASKGLDGARVDSIANAAGLNKNMIYHYFGSKEQLFIAALESVYQTVRDRQQDLSIRDMGPEEGMRRLIEFTADVWIEMPEFVRLLNSENLHEARHVKQSSKIISMYNPLMDTLRELLRKGEQEGVFRSDVDPVDLYISITALSAYYVSHRHTFEAIFQTPLMTPERLEQRKATICETILRFLKRD</sequence>
<evidence type="ECO:0000256" key="1">
    <source>
        <dbReference type="ARBA" id="ARBA00023125"/>
    </source>
</evidence>
<dbReference type="InterPro" id="IPR036271">
    <property type="entry name" value="Tet_transcr_reg_TetR-rel_C_sf"/>
</dbReference>
<dbReference type="Pfam" id="PF00440">
    <property type="entry name" value="TetR_N"/>
    <property type="match status" value="1"/>
</dbReference>
<dbReference type="InterPro" id="IPR009057">
    <property type="entry name" value="Homeodomain-like_sf"/>
</dbReference>
<dbReference type="InterPro" id="IPR050109">
    <property type="entry name" value="HTH-type_TetR-like_transc_reg"/>
</dbReference>
<accession>A0ABV8UH85</accession>
<reference evidence="5" key="1">
    <citation type="journal article" date="2019" name="Int. J. Syst. Evol. Microbiol.">
        <title>The Global Catalogue of Microorganisms (GCM) 10K type strain sequencing project: providing services to taxonomists for standard genome sequencing and annotation.</title>
        <authorList>
            <consortium name="The Broad Institute Genomics Platform"/>
            <consortium name="The Broad Institute Genome Sequencing Center for Infectious Disease"/>
            <person name="Wu L."/>
            <person name="Ma J."/>
        </authorList>
    </citation>
    <scope>NUCLEOTIDE SEQUENCE [LARGE SCALE GENOMIC DNA]</scope>
    <source>
        <strain evidence="5">CECT 8472</strain>
    </source>
</reference>
<dbReference type="Gene3D" id="1.10.357.10">
    <property type="entry name" value="Tetracycline Repressor, domain 2"/>
    <property type="match status" value="1"/>
</dbReference>
<evidence type="ECO:0000256" key="2">
    <source>
        <dbReference type="PROSITE-ProRule" id="PRU00335"/>
    </source>
</evidence>
<dbReference type="PROSITE" id="PS50977">
    <property type="entry name" value="HTH_TETR_2"/>
    <property type="match status" value="1"/>
</dbReference>
<dbReference type="InterPro" id="IPR001647">
    <property type="entry name" value="HTH_TetR"/>
</dbReference>
<dbReference type="Proteomes" id="UP001595799">
    <property type="component" value="Unassembled WGS sequence"/>
</dbReference>
<protein>
    <submittedName>
        <fullName evidence="4">TetR/AcrR family transcriptional regulator</fullName>
    </submittedName>
</protein>
<proteinExistence type="predicted"/>
<evidence type="ECO:0000313" key="4">
    <source>
        <dbReference type="EMBL" id="MFC4350250.1"/>
    </source>
</evidence>
<evidence type="ECO:0000313" key="5">
    <source>
        <dbReference type="Proteomes" id="UP001595799"/>
    </source>
</evidence>
<organism evidence="4 5">
    <name type="scientific">Fodinicurvata halophila</name>
    <dbReference type="NCBI Taxonomy" id="1419723"/>
    <lineage>
        <taxon>Bacteria</taxon>
        <taxon>Pseudomonadati</taxon>
        <taxon>Pseudomonadota</taxon>
        <taxon>Alphaproteobacteria</taxon>
        <taxon>Rhodospirillales</taxon>
        <taxon>Rhodovibrionaceae</taxon>
        <taxon>Fodinicurvata</taxon>
    </lineage>
</organism>
<dbReference type="EMBL" id="JBHSCW010000001">
    <property type="protein sequence ID" value="MFC4350250.1"/>
    <property type="molecule type" value="Genomic_DNA"/>
</dbReference>
<keyword evidence="1 2" id="KW-0238">DNA-binding</keyword>
<keyword evidence="5" id="KW-1185">Reference proteome</keyword>
<dbReference type="RefSeq" id="WP_382420508.1">
    <property type="nucleotide sequence ID" value="NZ_JBHSCW010000001.1"/>
</dbReference>
<feature type="DNA-binding region" description="H-T-H motif" evidence="2">
    <location>
        <begin position="31"/>
        <end position="50"/>
    </location>
</feature>
<name>A0ABV8UH85_9PROT</name>